<dbReference type="SUPFAM" id="SSF52540">
    <property type="entry name" value="P-loop containing nucleoside triphosphate hydrolases"/>
    <property type="match status" value="1"/>
</dbReference>
<organism evidence="3 4">
    <name type="scientific">Plasmopara halstedii</name>
    <name type="common">Downy mildew of sunflower</name>
    <dbReference type="NCBI Taxonomy" id="4781"/>
    <lineage>
        <taxon>Eukaryota</taxon>
        <taxon>Sar</taxon>
        <taxon>Stramenopiles</taxon>
        <taxon>Oomycota</taxon>
        <taxon>Peronosporomycetes</taxon>
        <taxon>Peronosporales</taxon>
        <taxon>Peronosporaceae</taxon>
        <taxon>Plasmopara</taxon>
    </lineage>
</organism>
<feature type="region of interest" description="Disordered" evidence="2">
    <location>
        <begin position="387"/>
        <end position="472"/>
    </location>
</feature>
<dbReference type="RefSeq" id="XP_024573616.1">
    <property type="nucleotide sequence ID" value="XM_024722551.1"/>
</dbReference>
<evidence type="ECO:0000313" key="3">
    <source>
        <dbReference type="EMBL" id="CEG37247.1"/>
    </source>
</evidence>
<feature type="compositionally biased region" description="Polar residues" evidence="2">
    <location>
        <begin position="442"/>
        <end position="471"/>
    </location>
</feature>
<dbReference type="OMA" id="QISASMF"/>
<dbReference type="SMART" id="SM00028">
    <property type="entry name" value="TPR"/>
    <property type="match status" value="3"/>
</dbReference>
<dbReference type="InterPro" id="IPR027417">
    <property type="entry name" value="P-loop_NTPase"/>
</dbReference>
<dbReference type="InterPro" id="IPR019734">
    <property type="entry name" value="TPR_rpt"/>
</dbReference>
<dbReference type="AlphaFoldDB" id="A0A0P1A922"/>
<dbReference type="SUPFAM" id="SSF48452">
    <property type="entry name" value="TPR-like"/>
    <property type="match status" value="1"/>
</dbReference>
<feature type="compositionally biased region" description="Basic and acidic residues" evidence="2">
    <location>
        <begin position="704"/>
        <end position="713"/>
    </location>
</feature>
<dbReference type="OrthoDB" id="2148418at2759"/>
<evidence type="ECO:0000313" key="4">
    <source>
        <dbReference type="Proteomes" id="UP000054928"/>
    </source>
</evidence>
<dbReference type="InterPro" id="IPR011990">
    <property type="entry name" value="TPR-like_helical_dom_sf"/>
</dbReference>
<evidence type="ECO:0000256" key="2">
    <source>
        <dbReference type="SAM" id="MobiDB-lite"/>
    </source>
</evidence>
<name>A0A0P1A922_PLAHL</name>
<dbReference type="Proteomes" id="UP000054928">
    <property type="component" value="Unassembled WGS sequence"/>
</dbReference>
<feature type="repeat" description="TPR" evidence="1">
    <location>
        <begin position="225"/>
        <end position="258"/>
    </location>
</feature>
<keyword evidence="4" id="KW-1185">Reference proteome</keyword>
<dbReference type="Pfam" id="PF13374">
    <property type="entry name" value="TPR_10"/>
    <property type="match status" value="1"/>
</dbReference>
<dbReference type="Pfam" id="PF00612">
    <property type="entry name" value="IQ"/>
    <property type="match status" value="1"/>
</dbReference>
<feature type="region of interest" description="Disordered" evidence="2">
    <location>
        <begin position="682"/>
        <end position="713"/>
    </location>
</feature>
<keyword evidence="1" id="KW-0802">TPR repeat</keyword>
<dbReference type="EMBL" id="CCYD01000261">
    <property type="protein sequence ID" value="CEG37247.1"/>
    <property type="molecule type" value="Genomic_DNA"/>
</dbReference>
<accession>A0A0P1A922</accession>
<proteinExistence type="predicted"/>
<dbReference type="InterPro" id="IPR000048">
    <property type="entry name" value="IQ_motif_EF-hand-BS"/>
</dbReference>
<dbReference type="GeneID" id="36399743"/>
<evidence type="ECO:0000256" key="1">
    <source>
        <dbReference type="PROSITE-ProRule" id="PRU00339"/>
    </source>
</evidence>
<dbReference type="STRING" id="4781.A0A0P1A922"/>
<dbReference type="Gene3D" id="1.25.40.10">
    <property type="entry name" value="Tetratricopeptide repeat domain"/>
    <property type="match status" value="1"/>
</dbReference>
<dbReference type="PROSITE" id="PS50005">
    <property type="entry name" value="TPR"/>
    <property type="match status" value="1"/>
</dbReference>
<sequence>MSHHTTSENYASDRLPAVISSSAINTHESYGPARRNVAWGSTNCPATPIYMFTSHVAPARSDVNSLYSLDLRDKKKLRCIWLAPDEGDKHIVRPPRIDSMHYAQINASMYDHNIIDKIKRTDHLSVQLEISNRYMDATHTYEQSAKMLLRCIRKREEIFGAMTEEIQRLRSDYDIRCAQLVALCMCGAQRAATGKDNTAFLLLRKAEELTARDGLQYCKKHVQRAAVYQNIANYYRKQKKYQAALQAAQKAVRINEKLAPNDRFAITYFLQACLYGLVHEHSKAGFMYTTCLLLIDKQQTENIASKNRQSTEVFDTIRTATLHNLAIEWASLNMPDQARDALVSAMELGLNHLTQTHPIVVRMFETYKILRENFLFQNSKRNATSVESAPLQKASRLTGPIRPTSPSVSVYGTKRPAPSRLYRNFEDSSRDVTSPRLGRMTGHQNSVTVSEDRSSVQLTSRRPTSSMSATARDSPRVRVIMRPLTTPETFTNISGYAVPPGATRSSNIQTAPDRLYSHALRVRYSLHKERVLEEARAYGRRRRAALKIQSLWTKALVRHRALQRKTNAATLIQSVRRMQNQKSQECKAAAKIQSYVRRHLRMKQLHYILPAAAIMHRVIHYVEAQQQVAIAIESVVRIVMSCLIEAVTVNGQRLRTQETAVKLTPMDVTSLKRNDACTFKASNVSNETEDDEPKFQCAATPDDPSEKEGKVMN</sequence>
<reference evidence="4" key="1">
    <citation type="submission" date="2014-09" db="EMBL/GenBank/DDBJ databases">
        <authorList>
            <person name="Sharma Rahul"/>
            <person name="Thines Marco"/>
        </authorList>
    </citation>
    <scope>NUCLEOTIDE SEQUENCE [LARGE SCALE GENOMIC DNA]</scope>
</reference>
<protein>
    <submittedName>
        <fullName evidence="3">Tetratricopeptide repeat-containing domain</fullName>
    </submittedName>
</protein>